<comment type="similarity">
    <text evidence="1">Belongs to the ATP-dependent AMP-binding enzyme family.</text>
</comment>
<dbReference type="PANTHER" id="PTHR43201">
    <property type="entry name" value="ACYL-COA SYNTHETASE"/>
    <property type="match status" value="1"/>
</dbReference>
<evidence type="ECO:0000256" key="2">
    <source>
        <dbReference type="ARBA" id="ARBA00022598"/>
    </source>
</evidence>
<dbReference type="SUPFAM" id="SSF56801">
    <property type="entry name" value="Acetyl-CoA synthetase-like"/>
    <property type="match status" value="1"/>
</dbReference>
<dbReference type="AlphaFoldDB" id="A0A554WT29"/>
<dbReference type="GO" id="GO:0031956">
    <property type="term" value="F:medium-chain fatty acid-CoA ligase activity"/>
    <property type="evidence" value="ECO:0007669"/>
    <property type="project" value="TreeGrafter"/>
</dbReference>
<gene>
    <name evidence="4" type="ORF">Tsedi_00447</name>
</gene>
<dbReference type="Gene3D" id="3.30.300.30">
    <property type="match status" value="1"/>
</dbReference>
<name>A0A554WT29_9BURK</name>
<dbReference type="InterPro" id="IPR045851">
    <property type="entry name" value="AMP-bd_C_sf"/>
</dbReference>
<evidence type="ECO:0000313" key="4">
    <source>
        <dbReference type="EMBL" id="TSE26739.1"/>
    </source>
</evidence>
<dbReference type="InterPro" id="IPR025110">
    <property type="entry name" value="AMP-bd_C"/>
</dbReference>
<accession>A0A554WT29</accession>
<dbReference type="FunFam" id="3.30.300.30:FF:000008">
    <property type="entry name" value="2,3-dihydroxybenzoate-AMP ligase"/>
    <property type="match status" value="1"/>
</dbReference>
<dbReference type="Pfam" id="PF13193">
    <property type="entry name" value="AMP-binding_C"/>
    <property type="match status" value="1"/>
</dbReference>
<proteinExistence type="inferred from homology"/>
<evidence type="ECO:0000259" key="3">
    <source>
        <dbReference type="Pfam" id="PF13193"/>
    </source>
</evidence>
<dbReference type="EC" id="6.2.1.3" evidence="4"/>
<evidence type="ECO:0000256" key="1">
    <source>
        <dbReference type="ARBA" id="ARBA00006432"/>
    </source>
</evidence>
<evidence type="ECO:0000313" key="5">
    <source>
        <dbReference type="Proteomes" id="UP000320225"/>
    </source>
</evidence>
<feature type="domain" description="AMP-binding enzyme C-terminal" evidence="3">
    <location>
        <begin position="47"/>
        <end position="122"/>
    </location>
</feature>
<organism evidence="4 5">
    <name type="scientific">Tepidimonas sediminis</name>
    <dbReference type="NCBI Taxonomy" id="2588941"/>
    <lineage>
        <taxon>Bacteria</taxon>
        <taxon>Pseudomonadati</taxon>
        <taxon>Pseudomonadota</taxon>
        <taxon>Betaproteobacteria</taxon>
        <taxon>Burkholderiales</taxon>
        <taxon>Tepidimonas</taxon>
    </lineage>
</organism>
<protein>
    <submittedName>
        <fullName evidence="4">Long-chain-fatty-acid--CoA ligase FadD13</fullName>
        <ecNumber evidence="4">6.2.1.3</ecNumber>
    </submittedName>
</protein>
<keyword evidence="5" id="KW-1185">Reference proteome</keyword>
<dbReference type="GO" id="GO:0004467">
    <property type="term" value="F:long-chain fatty acid-CoA ligase activity"/>
    <property type="evidence" value="ECO:0007669"/>
    <property type="project" value="UniProtKB-EC"/>
</dbReference>
<sequence>MHLAQQLVRQARLAGDIGALDEDGFLTLKDRSKDLVISGGSNIYPREVEEVLLTDPGVAEVAVVGAPDPEWGEVVVAFVVAQPGAVLSAEALDAHCLAHIARFKRPRRYVFLDALPKNHYGKVLKTELRARLRGAASV</sequence>
<dbReference type="EMBL" id="VJND01000002">
    <property type="protein sequence ID" value="TSE26739.1"/>
    <property type="molecule type" value="Genomic_DNA"/>
</dbReference>
<dbReference type="PANTHER" id="PTHR43201:SF5">
    <property type="entry name" value="MEDIUM-CHAIN ACYL-COA LIGASE ACSF2, MITOCHONDRIAL"/>
    <property type="match status" value="1"/>
</dbReference>
<reference evidence="4 5" key="1">
    <citation type="submission" date="2019-07" db="EMBL/GenBank/DDBJ databases">
        <title>Tepidimonas sediminis YIM 72259 draft genome.</title>
        <authorList>
            <person name="Da Costa M.S."/>
            <person name="Froufe H.J.C."/>
            <person name="Egas C."/>
            <person name="Albuquerque L."/>
        </authorList>
    </citation>
    <scope>NUCLEOTIDE SEQUENCE [LARGE SCALE GENOMIC DNA]</scope>
    <source>
        <strain evidence="4 5">YIM 72259</strain>
    </source>
</reference>
<comment type="caution">
    <text evidence="4">The sequence shown here is derived from an EMBL/GenBank/DDBJ whole genome shotgun (WGS) entry which is preliminary data.</text>
</comment>
<dbReference type="Proteomes" id="UP000320225">
    <property type="component" value="Unassembled WGS sequence"/>
</dbReference>
<keyword evidence="2 4" id="KW-0436">Ligase</keyword>